<organism evidence="8 9">
    <name type="scientific">Salix udensis</name>
    <dbReference type="NCBI Taxonomy" id="889485"/>
    <lineage>
        <taxon>Eukaryota</taxon>
        <taxon>Viridiplantae</taxon>
        <taxon>Streptophyta</taxon>
        <taxon>Embryophyta</taxon>
        <taxon>Tracheophyta</taxon>
        <taxon>Spermatophyta</taxon>
        <taxon>Magnoliopsida</taxon>
        <taxon>eudicotyledons</taxon>
        <taxon>Gunneridae</taxon>
        <taxon>Pentapetalae</taxon>
        <taxon>rosids</taxon>
        <taxon>fabids</taxon>
        <taxon>Malpighiales</taxon>
        <taxon>Salicaceae</taxon>
        <taxon>Saliceae</taxon>
        <taxon>Salix</taxon>
    </lineage>
</organism>
<dbReference type="GO" id="GO:0031080">
    <property type="term" value="C:nuclear pore outer ring"/>
    <property type="evidence" value="ECO:0007669"/>
    <property type="project" value="TreeGrafter"/>
</dbReference>
<evidence type="ECO:0000256" key="5">
    <source>
        <dbReference type="ARBA" id="ARBA00023010"/>
    </source>
</evidence>
<dbReference type="EMBL" id="JAPFFJ010000017">
    <property type="protein sequence ID" value="KAJ6404000.1"/>
    <property type="molecule type" value="Genomic_DNA"/>
</dbReference>
<keyword evidence="9" id="KW-1185">Reference proteome</keyword>
<evidence type="ECO:0000256" key="6">
    <source>
        <dbReference type="ARBA" id="ARBA00023242"/>
    </source>
</evidence>
<feature type="domain" description="Nucleoporin Nup133/Nup155-like C-terminal" evidence="7">
    <location>
        <begin position="329"/>
        <end position="470"/>
    </location>
</feature>
<keyword evidence="6" id="KW-0539">Nucleus</keyword>
<dbReference type="PANTHER" id="PTHR13405:SF11">
    <property type="entry name" value="NUCLEAR PORE COMPLEX PROTEIN NUP133"/>
    <property type="match status" value="1"/>
</dbReference>
<dbReference type="Proteomes" id="UP001162972">
    <property type="component" value="Chromosome 2"/>
</dbReference>
<dbReference type="GO" id="GO:0016973">
    <property type="term" value="P:poly(A)+ mRNA export from nucleus"/>
    <property type="evidence" value="ECO:0007669"/>
    <property type="project" value="TreeGrafter"/>
</dbReference>
<dbReference type="GO" id="GO:0017056">
    <property type="term" value="F:structural constituent of nuclear pore"/>
    <property type="evidence" value="ECO:0007669"/>
    <property type="project" value="InterPro"/>
</dbReference>
<dbReference type="InterPro" id="IPR007187">
    <property type="entry name" value="Nucleoporin_Nup133/Nup155_C"/>
</dbReference>
<evidence type="ECO:0000313" key="8">
    <source>
        <dbReference type="EMBL" id="KAJ6404000.1"/>
    </source>
</evidence>
<evidence type="ECO:0000256" key="1">
    <source>
        <dbReference type="ARBA" id="ARBA00004259"/>
    </source>
</evidence>
<evidence type="ECO:0000256" key="3">
    <source>
        <dbReference type="ARBA" id="ARBA00022816"/>
    </source>
</evidence>
<gene>
    <name evidence="8" type="ORF">OIU84_012236</name>
</gene>
<dbReference type="FunFam" id="1.20.58.1380:FF:000005">
    <property type="entry name" value="Nuclear pore complex protein NUP133"/>
    <property type="match status" value="1"/>
</dbReference>
<protein>
    <recommendedName>
        <fullName evidence="7">Nucleoporin Nup133/Nup155-like C-terminal domain-containing protein</fullName>
    </recommendedName>
</protein>
<comment type="subcellular location">
    <subcellularLocation>
        <location evidence="1">Nucleus envelope</location>
    </subcellularLocation>
</comment>
<keyword evidence="3" id="KW-0509">mRNA transport</keyword>
<keyword evidence="5" id="KW-0811">Translocation</keyword>
<evidence type="ECO:0000256" key="2">
    <source>
        <dbReference type="ARBA" id="ARBA00022448"/>
    </source>
</evidence>
<keyword evidence="2" id="KW-0813">Transport</keyword>
<dbReference type="GO" id="GO:0000972">
    <property type="term" value="P:transcription-dependent tethering of RNA polymerase II gene DNA at nuclear periphery"/>
    <property type="evidence" value="ECO:0007669"/>
    <property type="project" value="TreeGrafter"/>
</dbReference>
<keyword evidence="4" id="KW-0653">Protein transport</keyword>
<sequence>MDKQEKHQRFLQFLALSKCHEELCAKQRHSMLTIMEHGEKLAGMIQLRELQNTISQNRSNMSGSPHSSSEAQLSGALWDLIQLVGERARCNTVLLMDRDNAEVFYSKVSDLEEVFYCLYSYLAYIINEEQPREAQIQRACELSNAIVSIVRSAMLYRNEHHMWYPLSQGLTSWCCQPVVRNGLWSVASFMLQLLHGTSELELSAKLDLYAHLEVLAEVVLEAYSGAITANVERGGEHKGLLDEYWNRRDSLLDSLYKQVKYFAEGGHQVLNVRTDEPDEEIPRKLTSNLLSISKRHEGYNTMWSICCDINDSALLRNLMHESMGPKGGFSNFVFKQLYEKRQFSKLLRLGEEFQEELSIFLKHHRNLLWLHELFLHHFSSASETLHVLALSQDETVISEAEETTDHVQNRFITTLADRKRFLNLSKIAIMAGKTTDSEMKRIEADLKILKLQEEIMKLLPANEANQYDEQRLLHPEELIELCFRAQNPELALRGFDVFAWTSSSFRRSHRNLLGECWKNAADQDDWGQLLQASKDEGWSDEETLQQLRDTVLFQASSSCYGPNAETIEEGFDAVLPLRKENSEVTGLEDLDFSVEAILMQHKDYPDAGKLMLTAIMFGSVHDSSKVEENPSSME</sequence>
<evidence type="ECO:0000256" key="4">
    <source>
        <dbReference type="ARBA" id="ARBA00022927"/>
    </source>
</evidence>
<dbReference type="Gene3D" id="1.20.58.1380">
    <property type="match status" value="1"/>
</dbReference>
<proteinExistence type="predicted"/>
<dbReference type="AlphaFoldDB" id="A0AAD6JFK5"/>
<dbReference type="PANTHER" id="PTHR13405">
    <property type="entry name" value="NUCLEAR PORE COMPLEX PROTEIN NUP133"/>
    <property type="match status" value="1"/>
</dbReference>
<name>A0AAD6JFK5_9ROSI</name>
<reference evidence="8 9" key="1">
    <citation type="journal article" date="2023" name="Int. J. Mol. Sci.">
        <title>De Novo Assembly and Annotation of 11 Diverse Shrub Willow (Salix) Genomes Reveals Novel Gene Organization in Sex-Linked Regions.</title>
        <authorList>
            <person name="Hyden B."/>
            <person name="Feng K."/>
            <person name="Yates T.B."/>
            <person name="Jawdy S."/>
            <person name="Cereghino C."/>
            <person name="Smart L.B."/>
            <person name="Muchero W."/>
        </authorList>
    </citation>
    <scope>NUCLEOTIDE SEQUENCE [LARGE SCALE GENOMIC DNA]</scope>
    <source>
        <tissue evidence="8">Shoot tip</tissue>
    </source>
</reference>
<evidence type="ECO:0000259" key="7">
    <source>
        <dbReference type="Pfam" id="PF03177"/>
    </source>
</evidence>
<evidence type="ECO:0000313" key="9">
    <source>
        <dbReference type="Proteomes" id="UP001162972"/>
    </source>
</evidence>
<accession>A0AAD6JFK5</accession>
<comment type="caution">
    <text evidence="8">The sequence shown here is derived from an EMBL/GenBank/DDBJ whole genome shotgun (WGS) entry which is preliminary data.</text>
</comment>
<dbReference type="InterPro" id="IPR037624">
    <property type="entry name" value="Nup133-like"/>
</dbReference>
<dbReference type="Pfam" id="PF03177">
    <property type="entry name" value="Nucleoporin_C"/>
    <property type="match status" value="1"/>
</dbReference>
<dbReference type="GO" id="GO:0006606">
    <property type="term" value="P:protein import into nucleus"/>
    <property type="evidence" value="ECO:0007669"/>
    <property type="project" value="TreeGrafter"/>
</dbReference>